<keyword evidence="1" id="KW-0812">Transmembrane</keyword>
<dbReference type="EMBL" id="AP024485">
    <property type="protein sequence ID" value="BCS89949.1"/>
    <property type="molecule type" value="Genomic_DNA"/>
</dbReference>
<evidence type="ECO:0008006" key="4">
    <source>
        <dbReference type="Google" id="ProtNLM"/>
    </source>
</evidence>
<evidence type="ECO:0000313" key="3">
    <source>
        <dbReference type="Proteomes" id="UP001053296"/>
    </source>
</evidence>
<gene>
    <name evidence="2" type="ORF">PSDVSF_31910</name>
</gene>
<dbReference type="Pfam" id="PF05656">
    <property type="entry name" value="DUF805"/>
    <property type="match status" value="1"/>
</dbReference>
<dbReference type="InterPro" id="IPR008523">
    <property type="entry name" value="DUF805"/>
</dbReference>
<organism evidence="2 3">
    <name type="scientific">Pseudodesulfovibrio sediminis</name>
    <dbReference type="NCBI Taxonomy" id="2810563"/>
    <lineage>
        <taxon>Bacteria</taxon>
        <taxon>Pseudomonadati</taxon>
        <taxon>Thermodesulfobacteriota</taxon>
        <taxon>Desulfovibrionia</taxon>
        <taxon>Desulfovibrionales</taxon>
        <taxon>Desulfovibrionaceae</taxon>
    </lineage>
</organism>
<sequence>MTYSTTPAYNGSILHTLFSFEGRCTRLDFWLKGFIIGKILFILAFTLPQPSWPEGMDTLVFVPIVILGIWIELAVSVKRFHDRGHAGGYVLFSFIPLANIIVFIQLGFLDGVHGANLYGQDPKGRAQVTS</sequence>
<proteinExistence type="predicted"/>
<evidence type="ECO:0000256" key="1">
    <source>
        <dbReference type="SAM" id="Phobius"/>
    </source>
</evidence>
<feature type="transmembrane region" description="Helical" evidence="1">
    <location>
        <begin position="89"/>
        <end position="108"/>
    </location>
</feature>
<keyword evidence="3" id="KW-1185">Reference proteome</keyword>
<evidence type="ECO:0000313" key="2">
    <source>
        <dbReference type="EMBL" id="BCS89949.1"/>
    </source>
</evidence>
<keyword evidence="1" id="KW-1133">Transmembrane helix</keyword>
<feature type="transmembrane region" description="Helical" evidence="1">
    <location>
        <begin position="29"/>
        <end position="47"/>
    </location>
</feature>
<dbReference type="RefSeq" id="WP_229591897.1">
    <property type="nucleotide sequence ID" value="NZ_AP024485.1"/>
</dbReference>
<protein>
    <recommendedName>
        <fullName evidence="4">DUF805 domain-containing protein</fullName>
    </recommendedName>
</protein>
<reference evidence="2" key="1">
    <citation type="journal article" date="2022" name="Arch. Microbiol.">
        <title>Pseudodesulfovibrio sediminis sp. nov., a mesophilic and neutrophilic sulfate-reducing bacterium isolated from sediment of a brackish lake.</title>
        <authorList>
            <person name="Takahashi A."/>
            <person name="Kojima H."/>
            <person name="Watanabe M."/>
            <person name="Fukui M."/>
        </authorList>
    </citation>
    <scope>NUCLEOTIDE SEQUENCE</scope>
    <source>
        <strain evidence="2">SF6</strain>
    </source>
</reference>
<dbReference type="PANTHER" id="PTHR34980">
    <property type="entry name" value="INNER MEMBRANE PROTEIN-RELATED-RELATED"/>
    <property type="match status" value="1"/>
</dbReference>
<dbReference type="PANTHER" id="PTHR34980:SF3">
    <property type="entry name" value="BLR8105 PROTEIN"/>
    <property type="match status" value="1"/>
</dbReference>
<feature type="transmembrane region" description="Helical" evidence="1">
    <location>
        <begin position="59"/>
        <end position="77"/>
    </location>
</feature>
<accession>A0ABM7PA86</accession>
<name>A0ABM7PA86_9BACT</name>
<dbReference type="Proteomes" id="UP001053296">
    <property type="component" value="Chromosome"/>
</dbReference>
<keyword evidence="1" id="KW-0472">Membrane</keyword>